<evidence type="ECO:0000259" key="3">
    <source>
        <dbReference type="Pfam" id="PF07987"/>
    </source>
</evidence>
<keyword evidence="5" id="KW-1185">Reference proteome</keyword>
<dbReference type="CDD" id="cd08545">
    <property type="entry name" value="YcnI_like"/>
    <property type="match status" value="1"/>
</dbReference>
<proteinExistence type="predicted"/>
<feature type="region of interest" description="Disordered" evidence="1">
    <location>
        <begin position="1"/>
        <end position="49"/>
    </location>
</feature>
<name>A0A8J3KC24_9ACTN</name>
<dbReference type="Gene3D" id="2.60.40.2230">
    <property type="entry name" value="Uncharacterised protein YcnI-like PF07987, DUF1775"/>
    <property type="match status" value="1"/>
</dbReference>
<feature type="region of interest" description="Disordered" evidence="1">
    <location>
        <begin position="223"/>
        <end position="247"/>
    </location>
</feature>
<sequence length="282" mass="29607">MATRCGDARTPINTGEPTRPEARGCDMRRNDFGSAQIPADRPDRRPARTRARRAMQAGAAALIASVFGFASPAGAHVTVTPSTTAAGAHAVLQFSVGHGCADSPTTRITIQIPAQITSVTPTRTALWKIAKQTETVDPPAVDAHGNKIVQRVASVTFSTDTPLPDGYREVFELTVQLPEATGTKLVFPTIQTCAQGESAWIEVAQDGQNVEELELPAPSFITSEPGEGTAHHMTTDDAHSEHSAATAPVSGKDRALTFAALAAGALGTLLGGAALVRQRRRT</sequence>
<evidence type="ECO:0000256" key="1">
    <source>
        <dbReference type="SAM" id="MobiDB-lite"/>
    </source>
</evidence>
<keyword evidence="2" id="KW-1133">Transmembrane helix</keyword>
<organism evidence="4 5">
    <name type="scientific">Catellatospora chokoriensis</name>
    <dbReference type="NCBI Taxonomy" id="310353"/>
    <lineage>
        <taxon>Bacteria</taxon>
        <taxon>Bacillati</taxon>
        <taxon>Actinomycetota</taxon>
        <taxon>Actinomycetes</taxon>
        <taxon>Micromonosporales</taxon>
        <taxon>Micromonosporaceae</taxon>
        <taxon>Catellatospora</taxon>
    </lineage>
</organism>
<gene>
    <name evidence="4" type="ORF">Cch02nite_58080</name>
</gene>
<feature type="transmembrane region" description="Helical" evidence="2">
    <location>
        <begin position="255"/>
        <end position="276"/>
    </location>
</feature>
<protein>
    <recommendedName>
        <fullName evidence="3">YncI copper-binding domain-containing protein</fullName>
    </recommendedName>
</protein>
<dbReference type="Pfam" id="PF07987">
    <property type="entry name" value="DUF1775"/>
    <property type="match status" value="1"/>
</dbReference>
<feature type="compositionally biased region" description="Basic and acidic residues" evidence="1">
    <location>
        <begin position="18"/>
        <end position="31"/>
    </location>
</feature>
<feature type="domain" description="YncI copper-binding" evidence="3">
    <location>
        <begin position="76"/>
        <end position="219"/>
    </location>
</feature>
<evidence type="ECO:0000256" key="2">
    <source>
        <dbReference type="SAM" id="Phobius"/>
    </source>
</evidence>
<keyword evidence="2" id="KW-0812">Transmembrane</keyword>
<dbReference type="InterPro" id="IPR038507">
    <property type="entry name" value="YcnI-like_sf"/>
</dbReference>
<reference evidence="4 5" key="1">
    <citation type="submission" date="2021-01" db="EMBL/GenBank/DDBJ databases">
        <title>Whole genome shotgun sequence of Catellatospora chokoriensis NBRC 107358.</title>
        <authorList>
            <person name="Komaki H."/>
            <person name="Tamura T."/>
        </authorList>
    </citation>
    <scope>NUCLEOTIDE SEQUENCE [LARGE SCALE GENOMIC DNA]</scope>
    <source>
        <strain evidence="4 5">NBRC 107358</strain>
    </source>
</reference>
<dbReference type="AlphaFoldDB" id="A0A8J3KC24"/>
<keyword evidence="2" id="KW-0472">Membrane</keyword>
<evidence type="ECO:0000313" key="5">
    <source>
        <dbReference type="Proteomes" id="UP000619293"/>
    </source>
</evidence>
<dbReference type="EMBL" id="BONG01000044">
    <property type="protein sequence ID" value="GIF92364.1"/>
    <property type="molecule type" value="Genomic_DNA"/>
</dbReference>
<accession>A0A8J3KC24</accession>
<dbReference type="InterPro" id="IPR012533">
    <property type="entry name" value="YcnI-copper_dom"/>
</dbReference>
<dbReference type="Proteomes" id="UP000619293">
    <property type="component" value="Unassembled WGS sequence"/>
</dbReference>
<feature type="compositionally biased region" description="Basic and acidic residues" evidence="1">
    <location>
        <begin position="229"/>
        <end position="242"/>
    </location>
</feature>
<comment type="caution">
    <text evidence="4">The sequence shown here is derived from an EMBL/GenBank/DDBJ whole genome shotgun (WGS) entry which is preliminary data.</text>
</comment>
<evidence type="ECO:0000313" key="4">
    <source>
        <dbReference type="EMBL" id="GIF92364.1"/>
    </source>
</evidence>